<dbReference type="EMBL" id="CAJZAG010000009">
    <property type="protein sequence ID" value="CAG9180304.1"/>
    <property type="molecule type" value="Genomic_DNA"/>
</dbReference>
<dbReference type="RefSeq" id="WP_223992415.1">
    <property type="nucleotide sequence ID" value="NZ_CAJZAG010000009.1"/>
</dbReference>
<reference evidence="2 3" key="1">
    <citation type="submission" date="2021-08" db="EMBL/GenBank/DDBJ databases">
        <authorList>
            <person name="Peeters C."/>
        </authorList>
    </citation>
    <scope>NUCLEOTIDE SEQUENCE [LARGE SCALE GENOMIC DNA]</scope>
    <source>
        <strain evidence="2 3">LMG 32289</strain>
    </source>
</reference>
<name>A0ABN7Z2U5_9BURK</name>
<sequence>MSPPPLNGVRTPATSVTDLNDTREIGPNERGRTLGRSRSLGAQPLREGLPPLESRRRRERTPSPARVPASSSGPLPEPEREEPPEPHPLSMMPPGMDGMQSVAEAQMRSTWIQQAQQVANTTTQAGKALVDLTKS</sequence>
<feature type="compositionally biased region" description="Basic and acidic residues" evidence="1">
    <location>
        <begin position="20"/>
        <end position="32"/>
    </location>
</feature>
<proteinExistence type="predicted"/>
<evidence type="ECO:0000256" key="1">
    <source>
        <dbReference type="SAM" id="MobiDB-lite"/>
    </source>
</evidence>
<evidence type="ECO:0000313" key="2">
    <source>
        <dbReference type="EMBL" id="CAG9180304.1"/>
    </source>
</evidence>
<gene>
    <name evidence="2" type="ORF">LMG32289_04586</name>
</gene>
<feature type="region of interest" description="Disordered" evidence="1">
    <location>
        <begin position="1"/>
        <end position="98"/>
    </location>
</feature>
<organism evidence="2 3">
    <name type="scientific">Cupriavidus pampae</name>
    <dbReference type="NCBI Taxonomy" id="659251"/>
    <lineage>
        <taxon>Bacteria</taxon>
        <taxon>Pseudomonadati</taxon>
        <taxon>Pseudomonadota</taxon>
        <taxon>Betaproteobacteria</taxon>
        <taxon>Burkholderiales</taxon>
        <taxon>Burkholderiaceae</taxon>
        <taxon>Cupriavidus</taxon>
    </lineage>
</organism>
<keyword evidence="3" id="KW-1185">Reference proteome</keyword>
<evidence type="ECO:0000313" key="3">
    <source>
        <dbReference type="Proteomes" id="UP000706525"/>
    </source>
</evidence>
<feature type="compositionally biased region" description="Low complexity" evidence="1">
    <location>
        <begin position="34"/>
        <end position="52"/>
    </location>
</feature>
<accession>A0ABN7Z2U5</accession>
<comment type="caution">
    <text evidence="2">The sequence shown here is derived from an EMBL/GenBank/DDBJ whole genome shotgun (WGS) entry which is preliminary data.</text>
</comment>
<dbReference type="Proteomes" id="UP000706525">
    <property type="component" value="Unassembled WGS sequence"/>
</dbReference>
<protein>
    <submittedName>
        <fullName evidence="2">Uncharacterized protein</fullName>
    </submittedName>
</protein>